<feature type="transmembrane region" description="Helical" evidence="11">
    <location>
        <begin position="36"/>
        <end position="55"/>
    </location>
</feature>
<evidence type="ECO:0000256" key="1">
    <source>
        <dbReference type="ARBA" id="ARBA00004477"/>
    </source>
</evidence>
<dbReference type="EMBL" id="BAAALS010000013">
    <property type="protein sequence ID" value="GAA1756599.1"/>
    <property type="molecule type" value="Genomic_DNA"/>
</dbReference>
<evidence type="ECO:0000256" key="7">
    <source>
        <dbReference type="ARBA" id="ARBA00022824"/>
    </source>
</evidence>
<name>A0ABP4WSI0_9ACTN</name>
<reference evidence="13" key="1">
    <citation type="journal article" date="2019" name="Int. J. Syst. Evol. Microbiol.">
        <title>The Global Catalogue of Microorganisms (GCM) 10K type strain sequencing project: providing services to taxonomists for standard genome sequencing and annotation.</title>
        <authorList>
            <consortium name="The Broad Institute Genomics Platform"/>
            <consortium name="The Broad Institute Genome Sequencing Center for Infectious Disease"/>
            <person name="Wu L."/>
            <person name="Ma J."/>
        </authorList>
    </citation>
    <scope>NUCLEOTIDE SEQUENCE [LARGE SCALE GENOMIC DNA]</scope>
    <source>
        <strain evidence="13">JCM 13249</strain>
    </source>
</reference>
<evidence type="ECO:0000256" key="2">
    <source>
        <dbReference type="ARBA" id="ARBA00004687"/>
    </source>
</evidence>
<feature type="transmembrane region" description="Helical" evidence="11">
    <location>
        <begin position="305"/>
        <end position="326"/>
    </location>
</feature>
<dbReference type="InterPro" id="IPR007315">
    <property type="entry name" value="PIG-V/Gpi18"/>
</dbReference>
<evidence type="ECO:0000256" key="11">
    <source>
        <dbReference type="SAM" id="Phobius"/>
    </source>
</evidence>
<feature type="transmembrane region" description="Helical" evidence="11">
    <location>
        <begin position="238"/>
        <end position="256"/>
    </location>
</feature>
<evidence type="ECO:0000256" key="4">
    <source>
        <dbReference type="ARBA" id="ARBA00022676"/>
    </source>
</evidence>
<keyword evidence="3" id="KW-0337">GPI-anchor biosynthesis</keyword>
<feature type="transmembrane region" description="Helical" evidence="11">
    <location>
        <begin position="387"/>
        <end position="405"/>
    </location>
</feature>
<dbReference type="PANTHER" id="PTHR12468:SF2">
    <property type="entry name" value="GPI MANNOSYLTRANSFERASE 2"/>
    <property type="match status" value="1"/>
</dbReference>
<keyword evidence="5" id="KW-0808">Transferase</keyword>
<dbReference type="PANTHER" id="PTHR12468">
    <property type="entry name" value="GPI MANNOSYLTRANSFERASE 2"/>
    <property type="match status" value="1"/>
</dbReference>
<evidence type="ECO:0000256" key="3">
    <source>
        <dbReference type="ARBA" id="ARBA00022502"/>
    </source>
</evidence>
<gene>
    <name evidence="12" type="ORF">GCM10009681_29690</name>
</gene>
<feature type="compositionally biased region" description="Low complexity" evidence="10">
    <location>
        <begin position="15"/>
        <end position="24"/>
    </location>
</feature>
<sequence length="410" mass="45714">MVEKPTSGAQRDADPAAGEPAAPGWREWRPSVVQGFLTWLAAMITYALVTLVAWLPPAGDPPDPGAVYAQWNKWDVAWYTIISDLGYTWDERSPAFFPLYPMLVRLVNPVVPGLSFPAALTVSSAAGLAVMILMHRLTTVHFGEELARRAIFYVIAWPTAFLLVNAYNESLLIALALGALYLMHRGRWGWAAVVVAFAGSARASGILLVAPFLWEYLRQHGYSWRSPGRSLRGVRPDLLWILLTPTGLVVYMAYLWHAFGDPLIFRTAQDAWWRHPRPPWTGMMLGADLLTEHWPSVEPNAVRNIINMLTVVLALTLMLAATVGPWRLRGDGIYLVVASAAMFALPLCTPMENGYSPLDSLWRYVLEAPVVFMMLARLGRGFFFDRAFIMVALAMQGVMIVVFLHEQFVG</sequence>
<dbReference type="Proteomes" id="UP001500655">
    <property type="component" value="Unassembled WGS sequence"/>
</dbReference>
<evidence type="ECO:0000256" key="5">
    <source>
        <dbReference type="ARBA" id="ARBA00022679"/>
    </source>
</evidence>
<feature type="region of interest" description="Disordered" evidence="10">
    <location>
        <begin position="1"/>
        <end position="24"/>
    </location>
</feature>
<evidence type="ECO:0000313" key="13">
    <source>
        <dbReference type="Proteomes" id="UP001500655"/>
    </source>
</evidence>
<comment type="caution">
    <text evidence="12">The sequence shown here is derived from an EMBL/GenBank/DDBJ whole genome shotgun (WGS) entry which is preliminary data.</text>
</comment>
<keyword evidence="8 11" id="KW-1133">Transmembrane helix</keyword>
<keyword evidence="9 11" id="KW-0472">Membrane</keyword>
<feature type="transmembrane region" description="Helical" evidence="11">
    <location>
        <begin position="333"/>
        <end position="355"/>
    </location>
</feature>
<feature type="transmembrane region" description="Helical" evidence="11">
    <location>
        <begin position="188"/>
        <end position="217"/>
    </location>
</feature>
<evidence type="ECO:0008006" key="14">
    <source>
        <dbReference type="Google" id="ProtNLM"/>
    </source>
</evidence>
<protein>
    <recommendedName>
        <fullName evidence="14">Mannosyltransferase</fullName>
    </recommendedName>
</protein>
<evidence type="ECO:0000256" key="9">
    <source>
        <dbReference type="ARBA" id="ARBA00023136"/>
    </source>
</evidence>
<keyword evidence="6 11" id="KW-0812">Transmembrane</keyword>
<keyword evidence="13" id="KW-1185">Reference proteome</keyword>
<keyword evidence="7" id="KW-0256">Endoplasmic reticulum</keyword>
<accession>A0ABP4WSI0</accession>
<evidence type="ECO:0000256" key="8">
    <source>
        <dbReference type="ARBA" id="ARBA00022989"/>
    </source>
</evidence>
<evidence type="ECO:0000256" key="10">
    <source>
        <dbReference type="SAM" id="MobiDB-lite"/>
    </source>
</evidence>
<feature type="transmembrane region" description="Helical" evidence="11">
    <location>
        <begin position="146"/>
        <end position="168"/>
    </location>
</feature>
<evidence type="ECO:0000256" key="6">
    <source>
        <dbReference type="ARBA" id="ARBA00022692"/>
    </source>
</evidence>
<feature type="transmembrane region" description="Helical" evidence="11">
    <location>
        <begin position="114"/>
        <end position="134"/>
    </location>
</feature>
<proteinExistence type="predicted"/>
<keyword evidence="4" id="KW-0328">Glycosyltransferase</keyword>
<organism evidence="12 13">
    <name type="scientific">Luedemannella helvata</name>
    <dbReference type="NCBI Taxonomy" id="349315"/>
    <lineage>
        <taxon>Bacteria</taxon>
        <taxon>Bacillati</taxon>
        <taxon>Actinomycetota</taxon>
        <taxon>Actinomycetes</taxon>
        <taxon>Micromonosporales</taxon>
        <taxon>Micromonosporaceae</taxon>
        <taxon>Luedemannella</taxon>
    </lineage>
</organism>
<comment type="pathway">
    <text evidence="2">Glycolipid biosynthesis; glycosylphosphatidylinositol-anchor biosynthesis.</text>
</comment>
<comment type="subcellular location">
    <subcellularLocation>
        <location evidence="1">Endoplasmic reticulum membrane</location>
        <topology evidence="1">Multi-pass membrane protein</topology>
    </subcellularLocation>
</comment>
<evidence type="ECO:0000313" key="12">
    <source>
        <dbReference type="EMBL" id="GAA1756599.1"/>
    </source>
</evidence>
<dbReference type="Pfam" id="PF04188">
    <property type="entry name" value="Mannosyl_trans2"/>
    <property type="match status" value="1"/>
</dbReference>